<dbReference type="GO" id="GO:0034204">
    <property type="term" value="P:lipid translocation"/>
    <property type="evidence" value="ECO:0007669"/>
    <property type="project" value="TreeGrafter"/>
</dbReference>
<comment type="caution">
    <text evidence="11">The sequence shown here is derived from an EMBL/GenBank/DDBJ whole genome shotgun (WGS) entry which is preliminary data.</text>
</comment>
<feature type="transmembrane region" description="Helical" evidence="10">
    <location>
        <begin position="277"/>
        <end position="299"/>
    </location>
</feature>
<dbReference type="PANTHER" id="PTHR47019:SF1">
    <property type="entry name" value="LIPID II FLIPPASE MURJ"/>
    <property type="match status" value="1"/>
</dbReference>
<dbReference type="AlphaFoldDB" id="A0A7X2PBX0"/>
<name>A0A7X2PBX0_9SPIO</name>
<evidence type="ECO:0000256" key="5">
    <source>
        <dbReference type="ARBA" id="ARBA00022984"/>
    </source>
</evidence>
<keyword evidence="2" id="KW-1003">Cell membrane</keyword>
<reference evidence="11 12" key="1">
    <citation type="submission" date="2019-08" db="EMBL/GenBank/DDBJ databases">
        <title>In-depth cultivation of the pig gut microbiome towards novel bacterial diversity and tailored functional studies.</title>
        <authorList>
            <person name="Wylensek D."/>
            <person name="Hitch T.C.A."/>
            <person name="Clavel T."/>
        </authorList>
    </citation>
    <scope>NUCLEOTIDE SEQUENCE [LARGE SCALE GENOMIC DNA]</scope>
    <source>
        <strain evidence="11 12">NM-380-WT-3C1</strain>
    </source>
</reference>
<dbReference type="Proteomes" id="UP000460549">
    <property type="component" value="Unassembled WGS sequence"/>
</dbReference>
<evidence type="ECO:0000256" key="1">
    <source>
        <dbReference type="ARBA" id="ARBA00004651"/>
    </source>
</evidence>
<dbReference type="GO" id="GO:0009252">
    <property type="term" value="P:peptidoglycan biosynthetic process"/>
    <property type="evidence" value="ECO:0007669"/>
    <property type="project" value="UniProtKB-KW"/>
</dbReference>
<feature type="transmembrane region" description="Helical" evidence="10">
    <location>
        <begin position="447"/>
        <end position="466"/>
    </location>
</feature>
<evidence type="ECO:0000256" key="2">
    <source>
        <dbReference type="ARBA" id="ARBA00022475"/>
    </source>
</evidence>
<evidence type="ECO:0000256" key="9">
    <source>
        <dbReference type="ARBA" id="ARBA00061532"/>
    </source>
</evidence>
<feature type="transmembrane region" description="Helical" evidence="10">
    <location>
        <begin position="478"/>
        <end position="502"/>
    </location>
</feature>
<feature type="transmembrane region" description="Helical" evidence="10">
    <location>
        <begin position="311"/>
        <end position="333"/>
    </location>
</feature>
<feature type="transmembrane region" description="Helical" evidence="10">
    <location>
        <begin position="136"/>
        <end position="159"/>
    </location>
</feature>
<evidence type="ECO:0000256" key="4">
    <source>
        <dbReference type="ARBA" id="ARBA00022960"/>
    </source>
</evidence>
<evidence type="ECO:0000256" key="10">
    <source>
        <dbReference type="SAM" id="Phobius"/>
    </source>
</evidence>
<evidence type="ECO:0000256" key="6">
    <source>
        <dbReference type="ARBA" id="ARBA00022989"/>
    </source>
</evidence>
<evidence type="ECO:0000313" key="12">
    <source>
        <dbReference type="Proteomes" id="UP000460549"/>
    </source>
</evidence>
<comment type="subcellular location">
    <subcellularLocation>
        <location evidence="1">Cell membrane</location>
        <topology evidence="1">Multi-pass membrane protein</topology>
    </subcellularLocation>
</comment>
<dbReference type="Pfam" id="PF03023">
    <property type="entry name" value="MurJ"/>
    <property type="match status" value="1"/>
</dbReference>
<evidence type="ECO:0000256" key="8">
    <source>
        <dbReference type="ARBA" id="ARBA00060041"/>
    </source>
</evidence>
<gene>
    <name evidence="11" type="primary">murJ</name>
    <name evidence="11" type="ORF">FYJ80_04440</name>
</gene>
<dbReference type="InterPro" id="IPR004268">
    <property type="entry name" value="MurJ"/>
</dbReference>
<sequence>MLNLRKSIWLVSMAQSKERNTFIMMITTFISRLLGILKARAISSFFGAGLIADAINFSYNIPNNLRKLFAEGALSQAYLPIFSKLKDDDENTSSFLGALFTFQLIIFIPLIVLSFIFSKPFITLLSGFNDENQIVIAANLLPFFLTFLFFISLSTLLSTVLQTRKAFLITGIGPIFFTLTVILSIYLFTNKLSYYSMALGCTAGSIIQMVSQAIVVRKRKIKLKLSNPLKSKWFILTLKAFIPATLYSFILILDQYLSFYIASMLESGAVSAISNSIIFYQTPYGIFFASISTVFFPLIAGEKDDEIKAKYLNNSLTYLVSFLLPSAIILLTLSEQCISAVLQKGRFTYLDTVLTAKVLKWYLFSMIPLAFSSMLSRYCYSKNDYSYPVIVSLVQAILDVSLMFIFVKLNIGAESISLALLISSTIAVLIYLPKIKLFNYPKFFKEIVRIVAANIPLILAAGIIFNLKLTYHVNGSNLKAFCITVSLGILLVCITLIFYIIFKIPFLSLLKNGAEKSAPSKVN</sequence>
<dbReference type="PRINTS" id="PR01806">
    <property type="entry name" value="VIRFACTRMVIN"/>
</dbReference>
<feature type="transmembrane region" description="Helical" evidence="10">
    <location>
        <begin position="94"/>
        <end position="116"/>
    </location>
</feature>
<evidence type="ECO:0000256" key="3">
    <source>
        <dbReference type="ARBA" id="ARBA00022692"/>
    </source>
</evidence>
<keyword evidence="3 10" id="KW-0812">Transmembrane</keyword>
<evidence type="ECO:0000313" key="11">
    <source>
        <dbReference type="EMBL" id="MSU06027.1"/>
    </source>
</evidence>
<feature type="transmembrane region" description="Helical" evidence="10">
    <location>
        <begin position="387"/>
        <end position="409"/>
    </location>
</feature>
<proteinExistence type="inferred from homology"/>
<dbReference type="InterPro" id="IPR051050">
    <property type="entry name" value="Lipid_II_flippase_MurJ/MviN"/>
</dbReference>
<keyword evidence="7 10" id="KW-0472">Membrane</keyword>
<dbReference type="GO" id="GO:0005886">
    <property type="term" value="C:plasma membrane"/>
    <property type="evidence" value="ECO:0007669"/>
    <property type="project" value="UniProtKB-SubCell"/>
</dbReference>
<dbReference type="NCBIfam" id="TIGR01695">
    <property type="entry name" value="murJ_mviN"/>
    <property type="match status" value="1"/>
</dbReference>
<keyword evidence="6 10" id="KW-1133">Transmembrane helix</keyword>
<dbReference type="GO" id="GO:0008360">
    <property type="term" value="P:regulation of cell shape"/>
    <property type="evidence" value="ECO:0007669"/>
    <property type="project" value="UniProtKB-KW"/>
</dbReference>
<accession>A0A7X2PBX0</accession>
<protein>
    <submittedName>
        <fullName evidence="11">Murein biosynthesis integral membrane protein MurJ</fullName>
    </submittedName>
</protein>
<organism evidence="11 12">
    <name type="scientific">Bullifex porci</name>
    <dbReference type="NCBI Taxonomy" id="2606638"/>
    <lineage>
        <taxon>Bacteria</taxon>
        <taxon>Pseudomonadati</taxon>
        <taxon>Spirochaetota</taxon>
        <taxon>Spirochaetia</taxon>
        <taxon>Spirochaetales</taxon>
        <taxon>Spirochaetaceae</taxon>
        <taxon>Bullifex</taxon>
    </lineage>
</organism>
<feature type="transmembrane region" description="Helical" evidence="10">
    <location>
        <begin position="361"/>
        <end position="380"/>
    </location>
</feature>
<feature type="transmembrane region" description="Helical" evidence="10">
    <location>
        <begin position="194"/>
        <end position="215"/>
    </location>
</feature>
<comment type="similarity">
    <text evidence="9">Belongs to the MurJ/MviN family.</text>
</comment>
<dbReference type="PANTHER" id="PTHR47019">
    <property type="entry name" value="LIPID II FLIPPASE MURJ"/>
    <property type="match status" value="1"/>
</dbReference>
<dbReference type="GO" id="GO:0015648">
    <property type="term" value="F:lipid-linked peptidoglycan transporter activity"/>
    <property type="evidence" value="ECO:0007669"/>
    <property type="project" value="TreeGrafter"/>
</dbReference>
<evidence type="ECO:0000256" key="7">
    <source>
        <dbReference type="ARBA" id="ARBA00023136"/>
    </source>
</evidence>
<keyword evidence="12" id="KW-1185">Reference proteome</keyword>
<dbReference type="EMBL" id="VUNN01000005">
    <property type="protein sequence ID" value="MSU06027.1"/>
    <property type="molecule type" value="Genomic_DNA"/>
</dbReference>
<comment type="function">
    <text evidence="8">Involved in peptidoglycan biosynthesis. Transports lipid-linked peptidoglycan precursors from the inner to the outer leaflet of the cytoplasmic membrane.</text>
</comment>
<feature type="transmembrane region" description="Helical" evidence="10">
    <location>
        <begin position="166"/>
        <end position="188"/>
    </location>
</feature>
<keyword evidence="5" id="KW-0573">Peptidoglycan synthesis</keyword>
<feature type="transmembrane region" description="Helical" evidence="10">
    <location>
        <begin position="236"/>
        <end position="257"/>
    </location>
</feature>
<feature type="transmembrane region" description="Helical" evidence="10">
    <location>
        <begin position="415"/>
        <end position="435"/>
    </location>
</feature>
<keyword evidence="4" id="KW-0133">Cell shape</keyword>